<dbReference type="PRINTS" id="PR00775">
    <property type="entry name" value="HEATSHOCK90"/>
</dbReference>
<dbReference type="InterPro" id="IPR001404">
    <property type="entry name" value="Hsp90_fam"/>
</dbReference>
<dbReference type="SUPFAM" id="SSF55874">
    <property type="entry name" value="ATPase domain of HSP90 chaperone/DNA topoisomerase II/histidine kinase"/>
    <property type="match status" value="1"/>
</dbReference>
<keyword evidence="4" id="KW-0143">Chaperone</keyword>
<comment type="similarity">
    <text evidence="1">Belongs to the heat shock protein 90 family.</text>
</comment>
<dbReference type="InterPro" id="IPR036890">
    <property type="entry name" value="HATPase_C_sf"/>
</dbReference>
<dbReference type="PIRSF" id="PIRSF002583">
    <property type="entry name" value="Hsp90"/>
    <property type="match status" value="1"/>
</dbReference>
<dbReference type="InterPro" id="IPR020568">
    <property type="entry name" value="Ribosomal_Su5_D2-typ_SF"/>
</dbReference>
<dbReference type="Proteomes" id="UP001597286">
    <property type="component" value="Unassembled WGS sequence"/>
</dbReference>
<dbReference type="EMBL" id="JBHUFB010000009">
    <property type="protein sequence ID" value="MFD1812478.1"/>
    <property type="molecule type" value="Genomic_DNA"/>
</dbReference>
<evidence type="ECO:0000313" key="5">
    <source>
        <dbReference type="EMBL" id="MFD1812478.1"/>
    </source>
</evidence>
<dbReference type="SUPFAM" id="SSF54211">
    <property type="entry name" value="Ribosomal protein S5 domain 2-like"/>
    <property type="match status" value="1"/>
</dbReference>
<comment type="caution">
    <text evidence="5">The sequence shown here is derived from an EMBL/GenBank/DDBJ whole genome shotgun (WGS) entry which is preliminary data.</text>
</comment>
<evidence type="ECO:0000256" key="1">
    <source>
        <dbReference type="ARBA" id="ARBA00008239"/>
    </source>
</evidence>
<keyword evidence="2" id="KW-0547">Nucleotide-binding</keyword>
<reference evidence="6" key="1">
    <citation type="journal article" date="2019" name="Int. J. Syst. Evol. Microbiol.">
        <title>The Global Catalogue of Microorganisms (GCM) 10K type strain sequencing project: providing services to taxonomists for standard genome sequencing and annotation.</title>
        <authorList>
            <consortium name="The Broad Institute Genomics Platform"/>
            <consortium name="The Broad Institute Genome Sequencing Center for Infectious Disease"/>
            <person name="Wu L."/>
            <person name="Ma J."/>
        </authorList>
    </citation>
    <scope>NUCLEOTIDE SEQUENCE [LARGE SCALE GENOMIC DNA]</scope>
    <source>
        <strain evidence="6">DT72</strain>
    </source>
</reference>
<evidence type="ECO:0000256" key="3">
    <source>
        <dbReference type="ARBA" id="ARBA00022840"/>
    </source>
</evidence>
<sequence>MSDRFQVDLTGMVDLLSRHLYSGPQVFLRELVQNAADAVTARRELDPTAEARIRLSTDTDASGRPTLEVTDTGIGLTADEAAELLATIGRSSKRDPMLGLGRTEFIGQFGIGLLAAFMVADRIEVRSRSARHDAPAIHWIGCADGTFEVSEDADSDAPVGTSVSLTARRDTEHWLATDTVLSLAQEYGSLLPFDVAVRVPVAGSSPMWRRITQPELLWRTAHPTRTARDRALAEYCERTFGFTPLTHIDLDLPVAGVSGVAFVLPQAVSPGSGQHRVYTKRMLLGPRVDNVLPEWAFFTRAVLDTSTLSPTASREQIHDDDALLGVRDALGEQIKRWAVDTLSEPSALGRSVLDIHHLALRALALTDNDVLDLVARVLPFETTDQPMTLAEAARNGEIVYTTTTEAYRRIAAVARAQGLVVVNAGYVYDADIMDRLAQRRGWRTRELQSSDLVQVLGVPGVAREMELASAVAHARDLLAEDDCDVVVRTFSPNTVPAVLLRDSESEHRRDRDRERAASPDLWGGLLDSFAEDAPARTRTLVLNDDAAVARRLLGAPHGDVFAAGLRSLYLSAVMLAGDGLRSAESAALSESLGVLLDASLRAPALESDHSRQEDTP</sequence>
<keyword evidence="6" id="KW-1185">Reference proteome</keyword>
<name>A0ABW4P2Y0_9NOCA</name>
<dbReference type="Gene3D" id="3.30.230.80">
    <property type="match status" value="1"/>
</dbReference>
<protein>
    <submittedName>
        <fullName evidence="5">HSP90 family protein</fullName>
    </submittedName>
</protein>
<keyword evidence="3" id="KW-0067">ATP-binding</keyword>
<evidence type="ECO:0000256" key="2">
    <source>
        <dbReference type="ARBA" id="ARBA00022741"/>
    </source>
</evidence>
<evidence type="ECO:0000256" key="4">
    <source>
        <dbReference type="ARBA" id="ARBA00023186"/>
    </source>
</evidence>
<dbReference type="Pfam" id="PF13589">
    <property type="entry name" value="HATPase_c_3"/>
    <property type="match status" value="1"/>
</dbReference>
<organism evidence="5 6">
    <name type="scientific">Rhodococcus gannanensis</name>
    <dbReference type="NCBI Taxonomy" id="1960308"/>
    <lineage>
        <taxon>Bacteria</taxon>
        <taxon>Bacillati</taxon>
        <taxon>Actinomycetota</taxon>
        <taxon>Actinomycetes</taxon>
        <taxon>Mycobacteriales</taxon>
        <taxon>Nocardiaceae</taxon>
        <taxon>Rhodococcus</taxon>
    </lineage>
</organism>
<dbReference type="NCBIfam" id="NF010683">
    <property type="entry name" value="PRK14083.1"/>
    <property type="match status" value="1"/>
</dbReference>
<accession>A0ABW4P2Y0</accession>
<dbReference type="Gene3D" id="3.30.565.10">
    <property type="entry name" value="Histidine kinase-like ATPase, C-terminal domain"/>
    <property type="match status" value="1"/>
</dbReference>
<gene>
    <name evidence="5" type="ORF">ACFSJG_09660</name>
</gene>
<evidence type="ECO:0000313" key="6">
    <source>
        <dbReference type="Proteomes" id="UP001597286"/>
    </source>
</evidence>
<dbReference type="RefSeq" id="WP_378484979.1">
    <property type="nucleotide sequence ID" value="NZ_JBHUFB010000009.1"/>
</dbReference>
<dbReference type="InterPro" id="IPR020575">
    <property type="entry name" value="Hsp90_N"/>
</dbReference>
<proteinExistence type="inferred from homology"/>
<dbReference type="PANTHER" id="PTHR11528">
    <property type="entry name" value="HEAT SHOCK PROTEIN 90 FAMILY MEMBER"/>
    <property type="match status" value="1"/>
</dbReference>